<keyword evidence="2" id="KW-0472">Membrane</keyword>
<gene>
    <name evidence="3" type="ORF">ARN_31820</name>
</gene>
<name>D2U3G5_9GAMM</name>
<protein>
    <submittedName>
        <fullName evidence="3">Lipoprotein</fullName>
    </submittedName>
</protein>
<keyword evidence="2" id="KW-0812">Transmembrane</keyword>
<feature type="region of interest" description="Disordered" evidence="1">
    <location>
        <begin position="110"/>
        <end position="133"/>
    </location>
</feature>
<sequence length="133" mass="14994">MFIIKISYSLGEVRLIPLMRRLILVIYNTICLNIFSCLILLSGCSSIMTHVGPHQGYYSGTKADTRILKDGDTGWVIKPLAMIDLPFSALLDTILLPYDYFQVDKVVSPPSPKKRVHDWEKKQVANIPPTTSK</sequence>
<reference evidence="3" key="1">
    <citation type="journal article" date="2010" name="Insect Mol. Biol.">
        <title>The draft genome sequence of Arsenophonus nasoniae, son-killer bacterium of Nasonia vitripennis, reveals genes associated with virulence and symbiosis.</title>
        <authorList>
            <person name="Wilkes T."/>
            <person name="Darby A.C."/>
            <person name="Choi J."/>
            <person name="Colborne J.K."/>
            <person name="Werren J.H."/>
            <person name="Hurst G.D.D."/>
        </authorList>
    </citation>
    <scope>NUCLEOTIDE SEQUENCE</scope>
</reference>
<keyword evidence="3" id="KW-0449">Lipoprotein</keyword>
<evidence type="ECO:0000313" key="3">
    <source>
        <dbReference type="EMBL" id="CBA75868.1"/>
    </source>
</evidence>
<organism evidence="3">
    <name type="scientific">Arsenophonus nasoniae</name>
    <name type="common">son-killer infecting Nasonia vitripennis</name>
    <dbReference type="NCBI Taxonomy" id="638"/>
    <lineage>
        <taxon>Bacteria</taxon>
        <taxon>Pseudomonadati</taxon>
        <taxon>Pseudomonadota</taxon>
        <taxon>Gammaproteobacteria</taxon>
        <taxon>Enterobacterales</taxon>
        <taxon>Morganellaceae</taxon>
        <taxon>Arsenophonus</taxon>
    </lineage>
</organism>
<dbReference type="Pfam" id="PF07119">
    <property type="entry name" value="DUF1375"/>
    <property type="match status" value="1"/>
</dbReference>
<evidence type="ECO:0000256" key="2">
    <source>
        <dbReference type="SAM" id="Phobius"/>
    </source>
</evidence>
<dbReference type="InterPro" id="IPR010780">
    <property type="entry name" value="DUF1375"/>
</dbReference>
<dbReference type="NCBIfam" id="NF008628">
    <property type="entry name" value="PRK11616.1"/>
    <property type="match status" value="1"/>
</dbReference>
<dbReference type="EMBL" id="FN545258">
    <property type="protein sequence ID" value="CBA75868.1"/>
    <property type="molecule type" value="Genomic_DNA"/>
</dbReference>
<feature type="transmembrane region" description="Helical" evidence="2">
    <location>
        <begin position="21"/>
        <end position="41"/>
    </location>
</feature>
<dbReference type="AlphaFoldDB" id="D2U3G5"/>
<proteinExistence type="predicted"/>
<evidence type="ECO:0000256" key="1">
    <source>
        <dbReference type="SAM" id="MobiDB-lite"/>
    </source>
</evidence>
<accession>D2U3G5</accession>
<keyword evidence="2" id="KW-1133">Transmembrane helix</keyword>